<keyword evidence="7" id="KW-1185">Reference proteome</keyword>
<dbReference type="Gene3D" id="3.30.60.30">
    <property type="match status" value="4"/>
</dbReference>
<evidence type="ECO:0000256" key="3">
    <source>
        <dbReference type="ARBA" id="ARBA00023157"/>
    </source>
</evidence>
<organism evidence="6 7">
    <name type="scientific">Mortierella hygrophila</name>
    <dbReference type="NCBI Taxonomy" id="979708"/>
    <lineage>
        <taxon>Eukaryota</taxon>
        <taxon>Fungi</taxon>
        <taxon>Fungi incertae sedis</taxon>
        <taxon>Mucoromycota</taxon>
        <taxon>Mortierellomycotina</taxon>
        <taxon>Mortierellomycetes</taxon>
        <taxon>Mortierellales</taxon>
        <taxon>Mortierellaceae</taxon>
        <taxon>Mortierella</taxon>
    </lineage>
</organism>
<keyword evidence="2" id="KW-0722">Serine protease inhibitor</keyword>
<feature type="signal peptide" evidence="4">
    <location>
        <begin position="1"/>
        <end position="22"/>
    </location>
</feature>
<accession>A0A9P6K4A4</accession>
<evidence type="ECO:0000259" key="5">
    <source>
        <dbReference type="PROSITE" id="PS51465"/>
    </source>
</evidence>
<reference evidence="6" key="1">
    <citation type="journal article" date="2020" name="Fungal Divers.">
        <title>Resolving the Mortierellaceae phylogeny through synthesis of multi-gene phylogenetics and phylogenomics.</title>
        <authorList>
            <person name="Vandepol N."/>
            <person name="Liber J."/>
            <person name="Desiro A."/>
            <person name="Na H."/>
            <person name="Kennedy M."/>
            <person name="Barry K."/>
            <person name="Grigoriev I.V."/>
            <person name="Miller A.N."/>
            <person name="O'Donnell K."/>
            <person name="Stajich J.E."/>
            <person name="Bonito G."/>
        </authorList>
    </citation>
    <scope>NUCLEOTIDE SEQUENCE</scope>
    <source>
        <strain evidence="6">NRRL 2591</strain>
    </source>
</reference>
<dbReference type="SUPFAM" id="SSF100895">
    <property type="entry name" value="Kazal-type serine protease inhibitors"/>
    <property type="match status" value="4"/>
</dbReference>
<keyword evidence="1" id="KW-0646">Protease inhibitor</keyword>
<keyword evidence="3" id="KW-1015">Disulfide bond</keyword>
<dbReference type="EMBL" id="JAAAXW010000060">
    <property type="protein sequence ID" value="KAF9546179.1"/>
    <property type="molecule type" value="Genomic_DNA"/>
</dbReference>
<dbReference type="PANTHER" id="PTHR10913">
    <property type="entry name" value="FOLLISTATIN-RELATED"/>
    <property type="match status" value="1"/>
</dbReference>
<keyword evidence="4" id="KW-0732">Signal</keyword>
<feature type="chain" id="PRO_5040360835" description="Kazal-like domain-containing protein" evidence="4">
    <location>
        <begin position="23"/>
        <end position="263"/>
    </location>
</feature>
<dbReference type="InterPro" id="IPR050653">
    <property type="entry name" value="Prot_Inhib_GrowthFact_Antg"/>
</dbReference>
<dbReference type="SMART" id="SM00280">
    <property type="entry name" value="KAZAL"/>
    <property type="match status" value="4"/>
</dbReference>
<evidence type="ECO:0000256" key="2">
    <source>
        <dbReference type="ARBA" id="ARBA00022900"/>
    </source>
</evidence>
<dbReference type="AlphaFoldDB" id="A0A9P6K4A4"/>
<dbReference type="InterPro" id="IPR036058">
    <property type="entry name" value="Kazal_dom_sf"/>
</dbReference>
<evidence type="ECO:0000256" key="1">
    <source>
        <dbReference type="ARBA" id="ARBA00022690"/>
    </source>
</evidence>
<feature type="domain" description="Kazal-like" evidence="5">
    <location>
        <begin position="23"/>
        <end position="80"/>
    </location>
</feature>
<evidence type="ECO:0000313" key="7">
    <source>
        <dbReference type="Proteomes" id="UP000723463"/>
    </source>
</evidence>
<feature type="domain" description="Kazal-like" evidence="5">
    <location>
        <begin position="205"/>
        <end position="262"/>
    </location>
</feature>
<evidence type="ECO:0000256" key="4">
    <source>
        <dbReference type="SAM" id="SignalP"/>
    </source>
</evidence>
<evidence type="ECO:0000313" key="6">
    <source>
        <dbReference type="EMBL" id="KAF9546179.1"/>
    </source>
</evidence>
<dbReference type="PANTHER" id="PTHR10913:SF45">
    <property type="entry name" value="FOLLISTATIN, ISOFORM A-RELATED"/>
    <property type="match status" value="1"/>
</dbReference>
<comment type="caution">
    <text evidence="6">The sequence shown here is derived from an EMBL/GenBank/DDBJ whole genome shotgun (WGS) entry which is preliminary data.</text>
</comment>
<dbReference type="GO" id="GO:0005576">
    <property type="term" value="C:extracellular region"/>
    <property type="evidence" value="ECO:0007669"/>
    <property type="project" value="TreeGrafter"/>
</dbReference>
<proteinExistence type="predicted"/>
<feature type="domain" description="Kazal-like" evidence="5">
    <location>
        <begin position="149"/>
        <end position="204"/>
    </location>
</feature>
<dbReference type="PROSITE" id="PS51465">
    <property type="entry name" value="KAZAL_2"/>
    <property type="match status" value="4"/>
</dbReference>
<gene>
    <name evidence="6" type="ORF">EC957_010165</name>
</gene>
<dbReference type="Proteomes" id="UP000723463">
    <property type="component" value="Unassembled WGS sequence"/>
</dbReference>
<dbReference type="InterPro" id="IPR002350">
    <property type="entry name" value="Kazal_dom"/>
</dbReference>
<protein>
    <recommendedName>
        <fullName evidence="5">Kazal-like domain-containing protein</fullName>
    </recommendedName>
</protein>
<feature type="domain" description="Kazal-like" evidence="5">
    <location>
        <begin position="90"/>
        <end position="147"/>
    </location>
</feature>
<sequence length="263" mass="27786">MQFSTLITLTVATSMAVLFAMAAPTGPKCGTGCPAVYQPICAKAVDGLNKVFVNACELKNFNCKHPNANFAVVAESDCKDFVAVNKRGAAAASPKCDTICPTVYQPVCARAIDGLNKAFGNACELKNYNCKHPNANFVTIADSECKDIPTPTPVCNKVCPLTYEPVCVKIQSGESKTFGNACELNMYKCEHPTDKIELLASAECAAASPACAIACPAVYKPVCAKHSNGDLQTFGNKCELSVFNCKNPAIAFSLVTEGDCVAK</sequence>
<name>A0A9P6K4A4_9FUNG</name>
<dbReference type="Pfam" id="PF07648">
    <property type="entry name" value="Kazal_2"/>
    <property type="match status" value="4"/>
</dbReference>